<dbReference type="AlphaFoldDB" id="A0AAW0G028"/>
<accession>A0AAW0G028</accession>
<keyword evidence="3" id="KW-1185">Reference proteome</keyword>
<evidence type="ECO:0000313" key="3">
    <source>
        <dbReference type="Proteomes" id="UP001385951"/>
    </source>
</evidence>
<comment type="caution">
    <text evidence="2">The sequence shown here is derived from an EMBL/GenBank/DDBJ whole genome shotgun (WGS) entry which is preliminary data.</text>
</comment>
<name>A0AAW0G028_9APHY</name>
<dbReference type="Proteomes" id="UP001385951">
    <property type="component" value="Unassembled WGS sequence"/>
</dbReference>
<sequence>MFMSNLIQLRVTGRHCHRILFSTLTDGFGQRYINIEDIPDIESLDLRPPRSVRADYTRDALAKLQSYTLETVRLRSSSSSSQMETKVALEDRLLHLIAGSMNLPPENEHVAQKHATIIDTLKCRKHPISKTSSTGFREDKQDAKKNAERVQSKEHTLEKTMKQTLSLLKSSNEQLRELNLFNTSTIPSLKVSLEEDKDAALGYIDTLTKSLNKCPSFVGAPNTVATSRGKSISRFKEDLTRDIVQAHETHEFLSKAVLNTFESSSEVSEKICDHLREREGTTTTQTRRLQNTISKSKKVGNGLVRDIETLLKEVDLITKGALS</sequence>
<protein>
    <submittedName>
        <fullName evidence="2">Uncharacterized protein</fullName>
    </submittedName>
</protein>
<feature type="region of interest" description="Disordered" evidence="1">
    <location>
        <begin position="129"/>
        <end position="154"/>
    </location>
</feature>
<organism evidence="2 3">
    <name type="scientific">Cerrena zonata</name>
    <dbReference type="NCBI Taxonomy" id="2478898"/>
    <lineage>
        <taxon>Eukaryota</taxon>
        <taxon>Fungi</taxon>
        <taxon>Dikarya</taxon>
        <taxon>Basidiomycota</taxon>
        <taxon>Agaricomycotina</taxon>
        <taxon>Agaricomycetes</taxon>
        <taxon>Polyporales</taxon>
        <taxon>Cerrenaceae</taxon>
        <taxon>Cerrena</taxon>
    </lineage>
</organism>
<proteinExistence type="predicted"/>
<feature type="compositionally biased region" description="Basic and acidic residues" evidence="1">
    <location>
        <begin position="136"/>
        <end position="154"/>
    </location>
</feature>
<reference evidence="2 3" key="1">
    <citation type="submission" date="2022-09" db="EMBL/GenBank/DDBJ databases">
        <authorList>
            <person name="Palmer J.M."/>
        </authorList>
    </citation>
    <scope>NUCLEOTIDE SEQUENCE [LARGE SCALE GENOMIC DNA]</scope>
    <source>
        <strain evidence="2 3">DSM 7382</strain>
    </source>
</reference>
<evidence type="ECO:0000256" key="1">
    <source>
        <dbReference type="SAM" id="MobiDB-lite"/>
    </source>
</evidence>
<gene>
    <name evidence="2" type="ORF">QCA50_012417</name>
</gene>
<evidence type="ECO:0000313" key="2">
    <source>
        <dbReference type="EMBL" id="KAK7684470.1"/>
    </source>
</evidence>
<dbReference type="EMBL" id="JASBNA010000025">
    <property type="protein sequence ID" value="KAK7684470.1"/>
    <property type="molecule type" value="Genomic_DNA"/>
</dbReference>